<dbReference type="Pfam" id="PF10558">
    <property type="entry name" value="MTP18"/>
    <property type="match status" value="2"/>
</dbReference>
<feature type="transmembrane region" description="Helical" evidence="4">
    <location>
        <begin position="80"/>
        <end position="103"/>
    </location>
</feature>
<organism evidence="5">
    <name type="scientific">Arcella intermedia</name>
    <dbReference type="NCBI Taxonomy" id="1963864"/>
    <lineage>
        <taxon>Eukaryota</taxon>
        <taxon>Amoebozoa</taxon>
        <taxon>Tubulinea</taxon>
        <taxon>Elardia</taxon>
        <taxon>Arcellinida</taxon>
        <taxon>Sphaerothecina</taxon>
        <taxon>Arcellidae</taxon>
        <taxon>Arcella</taxon>
    </lineage>
</organism>
<dbReference type="AlphaFoldDB" id="A0A6B2LLG7"/>
<keyword evidence="4" id="KW-0472">Membrane</keyword>
<feature type="transmembrane region" description="Helical" evidence="4">
    <location>
        <begin position="115"/>
        <end position="132"/>
    </location>
</feature>
<dbReference type="InterPro" id="IPR019560">
    <property type="entry name" value="Mitochondrial_18_kDa_protein"/>
</dbReference>
<accession>A0A6B2LLG7</accession>
<reference evidence="5" key="1">
    <citation type="journal article" date="2020" name="J. Eukaryot. Microbiol.">
        <title>De novo Sequencing, Assembly and Annotation of the Transcriptome for the Free-Living Testate Amoeba Arcella intermedia.</title>
        <authorList>
            <person name="Ribeiro G.M."/>
            <person name="Porfirio-Sousa A.L."/>
            <person name="Maurer-Alcala X.X."/>
            <person name="Katz L.A."/>
            <person name="Lahr D.J.G."/>
        </authorList>
    </citation>
    <scope>NUCLEOTIDE SEQUENCE</scope>
</reference>
<evidence type="ECO:0000256" key="4">
    <source>
        <dbReference type="SAM" id="Phobius"/>
    </source>
</evidence>
<evidence type="ECO:0000256" key="1">
    <source>
        <dbReference type="ARBA" id="ARBA00009224"/>
    </source>
</evidence>
<evidence type="ECO:0000313" key="5">
    <source>
        <dbReference type="EMBL" id="NDV37854.1"/>
    </source>
</evidence>
<dbReference type="GO" id="GO:0000266">
    <property type="term" value="P:mitochondrial fission"/>
    <property type="evidence" value="ECO:0007669"/>
    <property type="project" value="TreeGrafter"/>
</dbReference>
<dbReference type="PANTHER" id="PTHR11001:SF2">
    <property type="entry name" value="MITOCHONDRIAL FISSION PROCESS PROTEIN 1"/>
    <property type="match status" value="1"/>
</dbReference>
<comment type="similarity">
    <text evidence="1">Belongs to the MTFP1 family.</text>
</comment>
<dbReference type="EMBL" id="GIBP01008885">
    <property type="protein sequence ID" value="NDV37854.1"/>
    <property type="molecule type" value="Transcribed_RNA"/>
</dbReference>
<dbReference type="PANTHER" id="PTHR11001">
    <property type="entry name" value="MITOCHONDRIAL FISSION PROCESS PROTEIN 1"/>
    <property type="match status" value="1"/>
</dbReference>
<dbReference type="GO" id="GO:0005739">
    <property type="term" value="C:mitochondrion"/>
    <property type="evidence" value="ECO:0007669"/>
    <property type="project" value="TreeGrafter"/>
</dbReference>
<sequence>MRYVGYVGRTFLLLKRGIRYAAYTSDVGEALRYIIGTRAVQAAYLISWFYVAGDVGYETYKAKQAGAERSELWRTAISRAIFQSLASMILPAITIHTGVAYAIKGFNKVGKYQKWGPTMVGFAIIPFLPYMFDHPVEQGVEYAFDYVWPHPAHLTHQPHKPHQEPHKKEEI</sequence>
<evidence type="ECO:0000256" key="3">
    <source>
        <dbReference type="ARBA" id="ARBA00029631"/>
    </source>
</evidence>
<keyword evidence="4" id="KW-1133">Transmembrane helix</keyword>
<proteinExistence type="inferred from homology"/>
<name>A0A6B2LLG7_9EUKA</name>
<keyword evidence="4" id="KW-0812">Transmembrane</keyword>
<protein>
    <recommendedName>
        <fullName evidence="2">Mitochondrial fission process protein 1</fullName>
    </recommendedName>
    <alternativeName>
        <fullName evidence="3">Mitochondrial 18 kDa protein</fullName>
    </alternativeName>
</protein>
<evidence type="ECO:0000256" key="2">
    <source>
        <dbReference type="ARBA" id="ARBA00017835"/>
    </source>
</evidence>